<dbReference type="GO" id="GO:0016706">
    <property type="term" value="F:2-oxoglutarate-dependent dioxygenase activity"/>
    <property type="evidence" value="ECO:0007669"/>
    <property type="project" value="UniProtKB-ARBA"/>
</dbReference>
<dbReference type="KEGG" id="palb:EJC50_09225"/>
<evidence type="ECO:0000313" key="2">
    <source>
        <dbReference type="Proteomes" id="UP000272528"/>
    </source>
</evidence>
<dbReference type="SUPFAM" id="SSF51197">
    <property type="entry name" value="Clavaminate synthase-like"/>
    <property type="match status" value="1"/>
</dbReference>
<evidence type="ECO:0008006" key="3">
    <source>
        <dbReference type="Google" id="ProtNLM"/>
    </source>
</evidence>
<dbReference type="Gene3D" id="2.60.120.620">
    <property type="entry name" value="q2cbj1_9rhob like domain"/>
    <property type="match status" value="1"/>
</dbReference>
<name>A0A3Q8X4B1_9BACL</name>
<dbReference type="EMBL" id="CP034437">
    <property type="protein sequence ID" value="AZN39805.1"/>
    <property type="molecule type" value="Genomic_DNA"/>
</dbReference>
<keyword evidence="2" id="KW-1185">Reference proteome</keyword>
<dbReference type="RefSeq" id="WP_126014748.1">
    <property type="nucleotide sequence ID" value="NZ_CP034437.1"/>
</dbReference>
<accession>A0A3Q8X4B1</accession>
<reference evidence="2" key="1">
    <citation type="submission" date="2018-12" db="EMBL/GenBank/DDBJ databases">
        <title>Genome sequence of Peanibacillus sp.</title>
        <authorList>
            <person name="Subramani G."/>
            <person name="Srinivasan S."/>
            <person name="Kim M.K."/>
        </authorList>
    </citation>
    <scope>NUCLEOTIDE SEQUENCE [LARGE SCALE GENOMIC DNA]</scope>
    <source>
        <strain evidence="2">18JY67-1</strain>
    </source>
</reference>
<dbReference type="AlphaFoldDB" id="A0A3Q8X4B1"/>
<evidence type="ECO:0000313" key="1">
    <source>
        <dbReference type="EMBL" id="AZN39805.1"/>
    </source>
</evidence>
<sequence length="252" mass="27923">MKLTHKQKLSMLNDGYIHIPGVIPKVLVDQAIKHINHAVGEGMPPEKMTTFRAQSYCPDLQDKSPITGLFYDTPVKSLVEDLLGEGMSLPVGGGQIALRFPTLQDPPAVARPHLDGMYSPHNGVKEGTIGNFTMLVGVLLSPVREDFAGNFTVWPGTHAAYEQYFRENGAESLIQGMPPVALPEPVQTKGEPGDVFLVHYQLAHSVAANASPWTRYAIFFRVKHTEHGIDWKAPMTDIWLHWPGIREIAERV</sequence>
<organism evidence="1 2">
    <name type="scientific">Paenibacillus albus</name>
    <dbReference type="NCBI Taxonomy" id="2495582"/>
    <lineage>
        <taxon>Bacteria</taxon>
        <taxon>Bacillati</taxon>
        <taxon>Bacillota</taxon>
        <taxon>Bacilli</taxon>
        <taxon>Bacillales</taxon>
        <taxon>Paenibacillaceae</taxon>
        <taxon>Paenibacillus</taxon>
    </lineage>
</organism>
<gene>
    <name evidence="1" type="ORF">EJC50_09225</name>
</gene>
<dbReference type="InterPro" id="IPR008775">
    <property type="entry name" value="Phytyl_CoA_dOase-like"/>
</dbReference>
<proteinExistence type="predicted"/>
<dbReference type="Pfam" id="PF05721">
    <property type="entry name" value="PhyH"/>
    <property type="match status" value="1"/>
</dbReference>
<dbReference type="OrthoDB" id="3678021at2"/>
<dbReference type="Proteomes" id="UP000272528">
    <property type="component" value="Chromosome"/>
</dbReference>
<protein>
    <recommendedName>
        <fullName evidence="3">Phytanoyl-CoA dioxygenase</fullName>
    </recommendedName>
</protein>